<reference evidence="1" key="1">
    <citation type="journal article" date="2021" name="Sci. Adv.">
        <title>The American lobster genome reveals insights on longevity, neural, and immune adaptations.</title>
        <authorList>
            <person name="Polinski J.M."/>
            <person name="Zimin A.V."/>
            <person name="Clark K.F."/>
            <person name="Kohn A.B."/>
            <person name="Sadowski N."/>
            <person name="Timp W."/>
            <person name="Ptitsyn A."/>
            <person name="Khanna P."/>
            <person name="Romanova D.Y."/>
            <person name="Williams P."/>
            <person name="Greenwood S.J."/>
            <person name="Moroz L.L."/>
            <person name="Walt D.R."/>
            <person name="Bodnar A.G."/>
        </authorList>
    </citation>
    <scope>NUCLEOTIDE SEQUENCE</scope>
    <source>
        <strain evidence="1">GMGI-L3</strain>
    </source>
</reference>
<evidence type="ECO:0000313" key="1">
    <source>
        <dbReference type="EMBL" id="KAG7153821.1"/>
    </source>
</evidence>
<evidence type="ECO:0000313" key="2">
    <source>
        <dbReference type="Proteomes" id="UP000747542"/>
    </source>
</evidence>
<proteinExistence type="predicted"/>
<dbReference type="Proteomes" id="UP000747542">
    <property type="component" value="Unassembled WGS sequence"/>
</dbReference>
<keyword evidence="2" id="KW-1185">Reference proteome</keyword>
<protein>
    <submittedName>
        <fullName evidence="1">Uncharacterized protein</fullName>
    </submittedName>
</protein>
<comment type="caution">
    <text evidence="1">The sequence shown here is derived from an EMBL/GenBank/DDBJ whole genome shotgun (WGS) entry which is preliminary data.</text>
</comment>
<sequence length="66" mass="7536">MMMMMLRKLVAQLKKFDVFYVQPAEPPSGIKGDDGDDERTRIFLLSLATRDIAPNDVLNDLTAEHR</sequence>
<gene>
    <name evidence="1" type="ORF">Hamer_G017630</name>
</gene>
<dbReference type="AlphaFoldDB" id="A0A8J5JAI0"/>
<dbReference type="EMBL" id="JAHLQT010046276">
    <property type="protein sequence ID" value="KAG7153821.1"/>
    <property type="molecule type" value="Genomic_DNA"/>
</dbReference>
<name>A0A8J5JAI0_HOMAM</name>
<accession>A0A8J5JAI0</accession>
<organism evidence="1 2">
    <name type="scientific">Homarus americanus</name>
    <name type="common">American lobster</name>
    <dbReference type="NCBI Taxonomy" id="6706"/>
    <lineage>
        <taxon>Eukaryota</taxon>
        <taxon>Metazoa</taxon>
        <taxon>Ecdysozoa</taxon>
        <taxon>Arthropoda</taxon>
        <taxon>Crustacea</taxon>
        <taxon>Multicrustacea</taxon>
        <taxon>Malacostraca</taxon>
        <taxon>Eumalacostraca</taxon>
        <taxon>Eucarida</taxon>
        <taxon>Decapoda</taxon>
        <taxon>Pleocyemata</taxon>
        <taxon>Astacidea</taxon>
        <taxon>Nephropoidea</taxon>
        <taxon>Nephropidae</taxon>
        <taxon>Homarus</taxon>
    </lineage>
</organism>